<dbReference type="Gene3D" id="3.40.50.150">
    <property type="entry name" value="Vaccinia Virus protein VP39"/>
    <property type="match status" value="1"/>
</dbReference>
<keyword evidence="1 4" id="KW-0489">Methyltransferase</keyword>
<dbReference type="InterPro" id="IPR002792">
    <property type="entry name" value="TRAM_dom"/>
</dbReference>
<dbReference type="GO" id="GO:0070041">
    <property type="term" value="F:rRNA (uridine-C5-)-methyltransferase activity"/>
    <property type="evidence" value="ECO:0007669"/>
    <property type="project" value="TreeGrafter"/>
</dbReference>
<dbReference type="CDD" id="cd02440">
    <property type="entry name" value="AdoMet_MTases"/>
    <property type="match status" value="1"/>
</dbReference>
<reference evidence="7" key="1">
    <citation type="submission" date="2009-04" db="EMBL/GenBank/DDBJ databases">
        <authorList>
            <person name="Weinstock G."/>
            <person name="Sodergren E."/>
            <person name="Clifton S."/>
            <person name="Fulton L."/>
            <person name="Fulton B."/>
            <person name="Courtney L."/>
            <person name="Fronick C."/>
            <person name="Harrison M."/>
            <person name="Strong C."/>
            <person name="Farmer C."/>
            <person name="Delahaunty K."/>
            <person name="Markovic C."/>
            <person name="Hall O."/>
            <person name="Minx P."/>
            <person name="Tomlinson C."/>
            <person name="Mitreva M."/>
            <person name="Nelson J."/>
            <person name="Hou S."/>
            <person name="Wollam A."/>
            <person name="Pepin K.H."/>
            <person name="Johnson M."/>
            <person name="Bhonagiri V."/>
            <person name="Nash W.E."/>
            <person name="Warren W."/>
            <person name="Chinwalla A."/>
            <person name="Mardis E.R."/>
            <person name="Wilson R.K."/>
        </authorList>
    </citation>
    <scope>NUCLEOTIDE SEQUENCE [LARGE SCALE GENOMIC DNA]</scope>
    <source>
        <strain evidence="7">DSM 14600</strain>
    </source>
</reference>
<evidence type="ECO:0000256" key="5">
    <source>
        <dbReference type="PROSITE-ProRule" id="PRU10015"/>
    </source>
</evidence>
<dbReference type="SUPFAM" id="SSF53335">
    <property type="entry name" value="S-adenosyl-L-methionine-dependent methyltransferases"/>
    <property type="match status" value="1"/>
</dbReference>
<dbReference type="AlphaFoldDB" id="C4GBZ7"/>
<dbReference type="Proteomes" id="UP000003494">
    <property type="component" value="Unassembled WGS sequence"/>
</dbReference>
<comment type="caution">
    <text evidence="7">The sequence shown here is derived from an EMBL/GenBank/DDBJ whole genome shotgun (WGS) entry which is preliminary data.</text>
</comment>
<gene>
    <name evidence="7" type="primary">rumA</name>
    <name evidence="7" type="ORF">GCWU000342_01484</name>
</gene>
<dbReference type="RefSeq" id="WP_006906482.1">
    <property type="nucleotide sequence ID" value="NZ_GG665866.1"/>
</dbReference>
<dbReference type="eggNOG" id="COG2265">
    <property type="taxonomic scope" value="Bacteria"/>
</dbReference>
<dbReference type="FunFam" id="3.40.50.150:FF:000009">
    <property type="entry name" value="23S rRNA (Uracil(1939)-C(5))-methyltransferase RlmD"/>
    <property type="match status" value="1"/>
</dbReference>
<dbReference type="GO" id="GO:0070475">
    <property type="term" value="P:rRNA base methylation"/>
    <property type="evidence" value="ECO:0007669"/>
    <property type="project" value="TreeGrafter"/>
</dbReference>
<feature type="binding site" evidence="4">
    <location>
        <position position="340"/>
    </location>
    <ligand>
        <name>S-adenosyl-L-methionine</name>
        <dbReference type="ChEBI" id="CHEBI:59789"/>
    </ligand>
</feature>
<dbReference type="HOGENOM" id="CLU_014689_7_0_9"/>
<dbReference type="PANTHER" id="PTHR11061:SF30">
    <property type="entry name" value="TRNA (URACIL(54)-C(5))-METHYLTRANSFERASE"/>
    <property type="match status" value="1"/>
</dbReference>
<dbReference type="Gene3D" id="2.40.50.1070">
    <property type="match status" value="1"/>
</dbReference>
<evidence type="ECO:0000259" key="6">
    <source>
        <dbReference type="PROSITE" id="PS50926"/>
    </source>
</evidence>
<dbReference type="EC" id="2.1.1.-" evidence="7"/>
<feature type="active site" evidence="5">
    <location>
        <position position="423"/>
    </location>
</feature>
<evidence type="ECO:0000313" key="7">
    <source>
        <dbReference type="EMBL" id="EEP27939.1"/>
    </source>
</evidence>
<proteinExistence type="inferred from homology"/>
<dbReference type="Gene3D" id="2.40.50.140">
    <property type="entry name" value="Nucleic acid-binding proteins"/>
    <property type="match status" value="1"/>
</dbReference>
<keyword evidence="2 4" id="KW-0808">Transferase</keyword>
<dbReference type="InterPro" id="IPR030391">
    <property type="entry name" value="MeTrfase_TrmA_CS"/>
</dbReference>
<evidence type="ECO:0000256" key="1">
    <source>
        <dbReference type="ARBA" id="ARBA00022603"/>
    </source>
</evidence>
<feature type="binding site" evidence="4">
    <location>
        <position position="319"/>
    </location>
    <ligand>
        <name>S-adenosyl-L-methionine</name>
        <dbReference type="ChEBI" id="CHEBI:59789"/>
    </ligand>
</feature>
<dbReference type="InterPro" id="IPR012340">
    <property type="entry name" value="NA-bd_OB-fold"/>
</dbReference>
<dbReference type="InterPro" id="IPR030390">
    <property type="entry name" value="MeTrfase_TrmA_AS"/>
</dbReference>
<dbReference type="STRING" id="626523.GCWU000342_01484"/>
<feature type="domain" description="TRAM" evidence="6">
    <location>
        <begin position="1"/>
        <end position="58"/>
    </location>
</feature>
<feature type="binding site" evidence="4">
    <location>
        <position position="396"/>
    </location>
    <ligand>
        <name>S-adenosyl-L-methionine</name>
        <dbReference type="ChEBI" id="CHEBI:59789"/>
    </ligand>
</feature>
<name>C4GBZ7_9FIRM</name>
<accession>C4GBZ7</accession>
<dbReference type="InterPro" id="IPR010280">
    <property type="entry name" value="U5_MeTrfase_fam"/>
</dbReference>
<keyword evidence="8" id="KW-1185">Reference proteome</keyword>
<dbReference type="PROSITE" id="PS01231">
    <property type="entry name" value="TRMA_2"/>
    <property type="match status" value="1"/>
</dbReference>
<dbReference type="PROSITE" id="PS50926">
    <property type="entry name" value="TRAM"/>
    <property type="match status" value="1"/>
</dbReference>
<dbReference type="SUPFAM" id="SSF50249">
    <property type="entry name" value="Nucleic acid-binding proteins"/>
    <property type="match status" value="1"/>
</dbReference>
<sequence length="468" mass="52542">MRKNDLFPLTIEDMAVGGEGIGHDQGMTFFVKGAVLGDQIMARATKVKKNYGYARVEEILLPSENRVPEVCPIARQCGGCQLQALSYEKQKAWKEARVRNDLIRIGGFAPELVDRVVDRVMEPILGMEKAFRYRNKAQFPLGENREGEIISGFYAARSHRIIPIDDCLLGAPENESILKAVKDYMRACRIRPYNEVTGRGLVRHVLIRKGFASGQIMVCLIINGRELPRQQELIDRLTKIVGMKSICINSNCKQSNVIMGDETRCIWGQESITDYIGDIAFAISPRSFYQVNPYQTARLYEKALEYADLKGQESVWDLYCGIGTISLFLARKAGQVYGVEIIPEAIEDAKANARRNGIENAHFFVGKAEEILPDFYEGRRDAVAGDALHPDVIVVDPPRKGCDDICLQTMLRMRPDRIVYVSCDPATLARDLKTLAEGGYSLQRVCPVDQFPQTTHVECIALIQRVKS</sequence>
<evidence type="ECO:0000256" key="2">
    <source>
        <dbReference type="ARBA" id="ARBA00022679"/>
    </source>
</evidence>
<feature type="binding site" evidence="4">
    <location>
        <position position="290"/>
    </location>
    <ligand>
        <name>S-adenosyl-L-methionine</name>
        <dbReference type="ChEBI" id="CHEBI:59789"/>
    </ligand>
</feature>
<dbReference type="EMBL" id="ACIP02000003">
    <property type="protein sequence ID" value="EEP27939.1"/>
    <property type="molecule type" value="Genomic_DNA"/>
</dbReference>
<dbReference type="Pfam" id="PF05958">
    <property type="entry name" value="tRNA_U5-meth_tr"/>
    <property type="match status" value="1"/>
</dbReference>
<protein>
    <submittedName>
        <fullName evidence="7">23S rRNA (Uracil-5-)-methyltransferase RumA</fullName>
        <ecNumber evidence="7">2.1.1.-</ecNumber>
    </submittedName>
</protein>
<dbReference type="PANTHER" id="PTHR11061">
    <property type="entry name" value="RNA M5U METHYLTRANSFERASE"/>
    <property type="match status" value="1"/>
</dbReference>
<keyword evidence="3 4" id="KW-0949">S-adenosyl-L-methionine</keyword>
<dbReference type="NCBIfam" id="TIGR00479">
    <property type="entry name" value="rumA"/>
    <property type="match status" value="1"/>
</dbReference>
<evidence type="ECO:0000256" key="4">
    <source>
        <dbReference type="PROSITE-ProRule" id="PRU01024"/>
    </source>
</evidence>
<evidence type="ECO:0000256" key="3">
    <source>
        <dbReference type="ARBA" id="ARBA00022691"/>
    </source>
</evidence>
<dbReference type="PROSITE" id="PS51687">
    <property type="entry name" value="SAM_MT_RNA_M5U"/>
    <property type="match status" value="1"/>
</dbReference>
<dbReference type="PROSITE" id="PS01230">
    <property type="entry name" value="TRMA_1"/>
    <property type="match status" value="1"/>
</dbReference>
<evidence type="ECO:0000313" key="8">
    <source>
        <dbReference type="Proteomes" id="UP000003494"/>
    </source>
</evidence>
<comment type="similarity">
    <text evidence="4">Belongs to the class I-like SAM-binding methyltransferase superfamily. RNA M5U methyltransferase family.</text>
</comment>
<dbReference type="InterPro" id="IPR029063">
    <property type="entry name" value="SAM-dependent_MTases_sf"/>
</dbReference>
<feature type="active site" description="Nucleophile" evidence="4">
    <location>
        <position position="423"/>
    </location>
</feature>
<dbReference type="FunFam" id="2.40.50.1070:FF:000003">
    <property type="entry name" value="23S rRNA (Uracil-5-)-methyltransferase RumA"/>
    <property type="match status" value="1"/>
</dbReference>
<organism evidence="7 8">
    <name type="scientific">Shuttleworthella satelles DSM 14600</name>
    <dbReference type="NCBI Taxonomy" id="626523"/>
    <lineage>
        <taxon>Bacteria</taxon>
        <taxon>Bacillati</taxon>
        <taxon>Bacillota</taxon>
        <taxon>Clostridia</taxon>
        <taxon>Lachnospirales</taxon>
        <taxon>Lachnospiraceae</taxon>
        <taxon>Shuttleworthella</taxon>
    </lineage>
</organism>